<feature type="region of interest" description="Disordered" evidence="2">
    <location>
        <begin position="1280"/>
        <end position="1299"/>
    </location>
</feature>
<feature type="coiled-coil region" evidence="1">
    <location>
        <begin position="1428"/>
        <end position="1568"/>
    </location>
</feature>
<reference evidence="3" key="1">
    <citation type="submission" date="2021-02" db="EMBL/GenBank/DDBJ databases">
        <authorList>
            <person name="Palmer J.M."/>
        </authorList>
    </citation>
    <scope>NUCLEOTIDE SEQUENCE</scope>
    <source>
        <strain evidence="3">SCRP23</strain>
    </source>
</reference>
<feature type="region of interest" description="Disordered" evidence="2">
    <location>
        <begin position="143"/>
        <end position="167"/>
    </location>
</feature>
<gene>
    <name evidence="3" type="ORF">PHYBOEH_008152</name>
</gene>
<evidence type="ECO:0000256" key="2">
    <source>
        <dbReference type="SAM" id="MobiDB-lite"/>
    </source>
</evidence>
<feature type="region of interest" description="Disordered" evidence="2">
    <location>
        <begin position="1881"/>
        <end position="1929"/>
    </location>
</feature>
<evidence type="ECO:0000313" key="3">
    <source>
        <dbReference type="EMBL" id="KAG7387769.1"/>
    </source>
</evidence>
<feature type="compositionally biased region" description="Basic and acidic residues" evidence="2">
    <location>
        <begin position="1893"/>
        <end position="1902"/>
    </location>
</feature>
<proteinExistence type="predicted"/>
<accession>A0A8T1W7P6</accession>
<feature type="coiled-coil region" evidence="1">
    <location>
        <begin position="1334"/>
        <end position="1361"/>
    </location>
</feature>
<name>A0A8T1W7P6_9STRA</name>
<feature type="region of interest" description="Disordered" evidence="2">
    <location>
        <begin position="1130"/>
        <end position="1158"/>
    </location>
</feature>
<dbReference type="OrthoDB" id="1434354at2759"/>
<dbReference type="PANTHER" id="PTHR47357">
    <property type="entry name" value="COP1-INTERACTIVE PROTEIN 1"/>
    <property type="match status" value="1"/>
</dbReference>
<feature type="coiled-coil region" evidence="1">
    <location>
        <begin position="451"/>
        <end position="570"/>
    </location>
</feature>
<protein>
    <recommendedName>
        <fullName evidence="5">GOLD domain-containing protein</fullName>
    </recommendedName>
</protein>
<evidence type="ECO:0000313" key="4">
    <source>
        <dbReference type="Proteomes" id="UP000693981"/>
    </source>
</evidence>
<feature type="region of interest" description="Disordered" evidence="2">
    <location>
        <begin position="251"/>
        <end position="272"/>
    </location>
</feature>
<dbReference type="GO" id="GO:0005200">
    <property type="term" value="F:structural constituent of cytoskeleton"/>
    <property type="evidence" value="ECO:0007669"/>
    <property type="project" value="TreeGrafter"/>
</dbReference>
<keyword evidence="4" id="KW-1185">Reference proteome</keyword>
<dbReference type="GO" id="GO:0005856">
    <property type="term" value="C:cytoskeleton"/>
    <property type="evidence" value="ECO:0007669"/>
    <property type="project" value="TreeGrafter"/>
</dbReference>
<feature type="region of interest" description="Disordered" evidence="2">
    <location>
        <begin position="760"/>
        <end position="785"/>
    </location>
</feature>
<evidence type="ECO:0000256" key="1">
    <source>
        <dbReference type="SAM" id="Coils"/>
    </source>
</evidence>
<dbReference type="Proteomes" id="UP000693981">
    <property type="component" value="Unassembled WGS sequence"/>
</dbReference>
<feature type="compositionally biased region" description="Basic and acidic residues" evidence="2">
    <location>
        <begin position="252"/>
        <end position="271"/>
    </location>
</feature>
<feature type="compositionally biased region" description="Basic and acidic residues" evidence="2">
    <location>
        <begin position="761"/>
        <end position="785"/>
    </location>
</feature>
<sequence length="1929" mass="218094">MAADVSARVHLVAEKLQQKAQDAQRKGNDGAARALSSSVADLRQAMALISEQRHLLARRRAEGVDEEDDADAHVQQLAQRLERVEAMLGKKSEDMKAKGNENAAGALQQSAKTVEQGRTLLLEQQQRVFGLLGRWEKLEDVVGDSERRRGSVTTSDSEADDKEMETPHGQVIARVRQLKQLEVTLKECFPQCQETEDFREELQKVRRESEQSKSECERLQQELEGVMEKLEQSRQEAVEVSQMLEQESAALEEAKNELERQRERELQRQEEDSALLQQQTEACKAMEELVREGDKEIQRMTENEATRAEEMQSLRVEVDSLATEREHLVRTHTDEIEELQRQLESAMDALSAKADESAVSSAEELQSLQIELEELKSEKEHLVESHSNVIDELKKTHADELEELRCQLENATTALSANTEIVASDSEDQQSLQTEIEKLALEKEHLVQSQIEEVEQLRRDRTVRIEEIQRQLEDAKTSLVTKTEECSASTAKVDSLQAEVDRLVSEKEQYTKSHVENISADNIELQQLRAEVDALVTVKEQLINKYEGEIKQLRDQLESTTTAVSKEIKETSIEHCEEDAEMDIHVDVAENDIASDVPVLELEGIGLQPTDIAVEEQIETAINEDNADIKDASKLEATLTDLQQILADYEEQFQAQQNKISALERDQIELQQQIEHLTKAKAQDVEKLNRAQEEIANVREQLSSSEQKQTELQQQIEQLATTKTKALEDLHTAKEESASLMQQLSTLERERSELQQQNELLTKDKKQAIDEKQSSHDEEVSRISERITASDNAIETVSAQLAEVQEALKAKSKENHDITSALERCEAELSSCRSELENRTNECSGLQDDLQAAQDATDAERGEVDKRLSLLIDELREVIVGVHSDGQLDAAAVRDFTEKTWQSPETTELCSCLAPLLNDLILVQEQLLSTQHQLDVVRGENDEHNLAIQHFLETTDVRLLSTDVEDDSECVSKAESEDLADAKTNSSRWLPGLEGLRENAEKSFAKIKSLEQENEQKEQHIITLETSLCELQSLVDSLREQLESLQSEKDEIAIIAEKLQAQKQSASVQEQEQQAAQQEEVADLQQQLAAMRNEFERYRLRSHTALKKMEKRAELLNGMRKENDELLKQVTESKQEREQAEAARKSSEVRLEEVQQSQEKMQADFDEYVAEKARAIAELEEETQRLESERAQADSQIQELKLKIEELEMEKTQLEKECQRVKEAEQAAFEARLNTAASAVRTAKQDLMKVQDALTASKAENEKRQQRIDSLEATMKHLEAKAAGSTSTNGNSPATAYATKAPAVPVHALASPSDEAKRSMDALHNELAILKTSESSLRTQLDDARAELIALQERFATTKAANAEKEFALEEQINHLKMQLATTSKEVHQLNAVIETRNSTATQQLQAIEQMPETSTVLDAAHTTGVIEKQLQENLEASKAQIQRLSQELCELKIELADTATEATLQARALDACREELQEARDQIDLLTPSSSEPENGVAKSAKVLAAKEEALKKLRFQVLELQEELHKLRKENAKYEQEREQKELNELQTSRQKMQSEKELALRLQRREALVAGFEKQVSSIVKELQQRLEDHSTAFREVCDFRDEHRASLFAKDNGADSVESTTRKGEAEYDECLVMRSGVVIKAGSSFQLPVICEKRGWRVVWNFSVKEEAADVAFKLAAVPEPNATEVEIVPSERMNEMSGVFQVQHDNTTLVFEWDNSFSWLNEKTLDYHVSIQEPLTPQAQKVRHSKRELQSKAKLVEEGLALIQSEVERRSELSATLERLHECESAKDTHLAEFEARKEEVLTQKTNFQEEMEAQKTILSTMLQEQDELEDVELSITRAWATAVAERQDVEMTLQLAGSLETLTQELEEHAKIVAEELARPTPETVDSSKSDESETKGPGNVNGVTDNRKVEVDSSVPEEKHE</sequence>
<feature type="compositionally biased region" description="Basic and acidic residues" evidence="2">
    <location>
        <begin position="1130"/>
        <end position="1153"/>
    </location>
</feature>
<keyword evidence="1" id="KW-0175">Coiled coil</keyword>
<dbReference type="PANTHER" id="PTHR47357:SF1">
    <property type="entry name" value="SPINDLE POLE BODY COMPONENT 110"/>
    <property type="match status" value="1"/>
</dbReference>
<dbReference type="EMBL" id="JAGDFL010000465">
    <property type="protein sequence ID" value="KAG7387769.1"/>
    <property type="molecule type" value="Genomic_DNA"/>
</dbReference>
<comment type="caution">
    <text evidence="3">The sequence shown here is derived from an EMBL/GenBank/DDBJ whole genome shotgun (WGS) entry which is preliminary data.</text>
</comment>
<feature type="compositionally biased region" description="Polar residues" evidence="2">
    <location>
        <begin position="1284"/>
        <end position="1294"/>
    </location>
</feature>
<evidence type="ECO:0008006" key="5">
    <source>
        <dbReference type="Google" id="ProtNLM"/>
    </source>
</evidence>
<feature type="compositionally biased region" description="Basic and acidic residues" evidence="2">
    <location>
        <begin position="1913"/>
        <end position="1929"/>
    </location>
</feature>
<organism evidence="3 4">
    <name type="scientific">Phytophthora boehmeriae</name>
    <dbReference type="NCBI Taxonomy" id="109152"/>
    <lineage>
        <taxon>Eukaryota</taxon>
        <taxon>Sar</taxon>
        <taxon>Stramenopiles</taxon>
        <taxon>Oomycota</taxon>
        <taxon>Peronosporomycetes</taxon>
        <taxon>Peronosporales</taxon>
        <taxon>Peronosporaceae</taxon>
        <taxon>Phytophthora</taxon>
    </lineage>
</organism>